<protein>
    <recommendedName>
        <fullName evidence="2">RebB like protein</fullName>
    </recommendedName>
</protein>
<reference evidence="1" key="1">
    <citation type="submission" date="2019-11" db="EMBL/GenBank/DDBJ databases">
        <title>Genomic insights into an expanded diversity of filamentous marine cyanobacteria reveals the extraordinary biosynthetic potential of Moorea and Okeania.</title>
        <authorList>
            <person name="Ferreira Leao T."/>
            <person name="Wang M."/>
            <person name="Moss N."/>
            <person name="Da Silva R."/>
            <person name="Sanders J."/>
            <person name="Nurk S."/>
            <person name="Gurevich A."/>
            <person name="Humphrey G."/>
            <person name="Reher R."/>
            <person name="Zhu Q."/>
            <person name="Belda-Ferre P."/>
            <person name="Glukhov E."/>
            <person name="Rex R."/>
            <person name="Dorrestein P.C."/>
            <person name="Knight R."/>
            <person name="Pevzner P."/>
            <person name="Gerwick W.H."/>
            <person name="Gerwick L."/>
        </authorList>
    </citation>
    <scope>NUCLEOTIDE SEQUENCE</scope>
    <source>
        <strain evidence="1">SIO1C4</strain>
    </source>
</reference>
<name>A0A6B3NLY1_9CYAN</name>
<comment type="caution">
    <text evidence="1">The sequence shown here is derived from an EMBL/GenBank/DDBJ whole genome shotgun (WGS) entry which is preliminary data.</text>
</comment>
<organism evidence="1">
    <name type="scientific">Symploca sp. SIO1C4</name>
    <dbReference type="NCBI Taxonomy" id="2607765"/>
    <lineage>
        <taxon>Bacteria</taxon>
        <taxon>Bacillati</taxon>
        <taxon>Cyanobacteriota</taxon>
        <taxon>Cyanophyceae</taxon>
        <taxon>Coleofasciculales</taxon>
        <taxon>Coleofasciculaceae</taxon>
        <taxon>Symploca</taxon>
    </lineage>
</organism>
<evidence type="ECO:0000313" key="1">
    <source>
        <dbReference type="EMBL" id="NER31955.1"/>
    </source>
</evidence>
<proteinExistence type="predicted"/>
<gene>
    <name evidence="1" type="ORF">F6J89_31205</name>
</gene>
<dbReference type="AlphaFoldDB" id="A0A6B3NLY1"/>
<accession>A0A6B3NLY1</accession>
<dbReference type="EMBL" id="JAAHFQ010001001">
    <property type="protein sequence ID" value="NER31955.1"/>
    <property type="molecule type" value="Genomic_DNA"/>
</dbReference>
<evidence type="ECO:0008006" key="2">
    <source>
        <dbReference type="Google" id="ProtNLM"/>
    </source>
</evidence>
<dbReference type="Pfam" id="PF11747">
    <property type="entry name" value="RebB"/>
    <property type="match status" value="1"/>
</dbReference>
<sequence length="111" mass="11472">MTATTVSTQVTDAVTQANVKVLGDSPALSLSNLYQTISQSLSLSVQNAVTAQQQSNLVHQATTTQGVSLLYSVDTAAIGAATSQTLKSDDTENLIATLGAVQAMRDSEKNA</sequence>
<dbReference type="InterPro" id="IPR021070">
    <property type="entry name" value="Killing_trait_RebB"/>
</dbReference>